<dbReference type="PROSITE" id="PS50931">
    <property type="entry name" value="HTH_LYSR"/>
    <property type="match status" value="1"/>
</dbReference>
<dbReference type="PRINTS" id="PR00039">
    <property type="entry name" value="HTHLYSR"/>
</dbReference>
<keyword evidence="2" id="KW-0805">Transcription regulation</keyword>
<dbReference type="InterPro" id="IPR005119">
    <property type="entry name" value="LysR_subst-bd"/>
</dbReference>
<dbReference type="InterPro" id="IPR000847">
    <property type="entry name" value="LysR_HTH_N"/>
</dbReference>
<dbReference type="SUPFAM" id="SSF53850">
    <property type="entry name" value="Periplasmic binding protein-like II"/>
    <property type="match status" value="1"/>
</dbReference>
<organism evidence="6 7">
    <name type="scientific">Pseudomonas spelaei</name>
    <dbReference type="NCBI Taxonomy" id="1055469"/>
    <lineage>
        <taxon>Bacteria</taxon>
        <taxon>Pseudomonadati</taxon>
        <taxon>Pseudomonadota</taxon>
        <taxon>Gammaproteobacteria</taxon>
        <taxon>Pseudomonadales</taxon>
        <taxon>Pseudomonadaceae</taxon>
        <taxon>Pseudomonas</taxon>
    </lineage>
</organism>
<feature type="domain" description="HTH lysR-type" evidence="5">
    <location>
        <begin position="1"/>
        <end position="58"/>
    </location>
</feature>
<dbReference type="Pfam" id="PF00126">
    <property type="entry name" value="HTH_1"/>
    <property type="match status" value="1"/>
</dbReference>
<dbReference type="GO" id="GO:0003700">
    <property type="term" value="F:DNA-binding transcription factor activity"/>
    <property type="evidence" value="ECO:0007669"/>
    <property type="project" value="InterPro"/>
</dbReference>
<reference evidence="6 7" key="1">
    <citation type="submission" date="2019-11" db="EMBL/GenBank/DDBJ databases">
        <title>Pseudomonas karstica sp. nov. and Pseudomonas spelaei sp. nov. from karst caves.</title>
        <authorList>
            <person name="Zeman M."/>
        </authorList>
    </citation>
    <scope>NUCLEOTIDE SEQUENCE [LARGE SCALE GENOMIC DNA]</scope>
    <source>
        <strain evidence="6 7">CCM 7893</strain>
    </source>
</reference>
<dbReference type="PANTHER" id="PTHR30419">
    <property type="entry name" value="HTH-TYPE TRANSCRIPTIONAL REGULATOR YBHD"/>
    <property type="match status" value="1"/>
</dbReference>
<evidence type="ECO:0000313" key="7">
    <source>
        <dbReference type="Proteomes" id="UP000438196"/>
    </source>
</evidence>
<dbReference type="InterPro" id="IPR036388">
    <property type="entry name" value="WH-like_DNA-bd_sf"/>
</dbReference>
<evidence type="ECO:0000256" key="4">
    <source>
        <dbReference type="ARBA" id="ARBA00023163"/>
    </source>
</evidence>
<dbReference type="Gene3D" id="1.10.10.10">
    <property type="entry name" value="Winged helix-like DNA-binding domain superfamily/Winged helix DNA-binding domain"/>
    <property type="match status" value="1"/>
</dbReference>
<evidence type="ECO:0000256" key="2">
    <source>
        <dbReference type="ARBA" id="ARBA00023015"/>
    </source>
</evidence>
<dbReference type="Proteomes" id="UP000438196">
    <property type="component" value="Unassembled WGS sequence"/>
</dbReference>
<dbReference type="RefSeq" id="WP_155585447.1">
    <property type="nucleotide sequence ID" value="NZ_JBHSTH010000037.1"/>
</dbReference>
<comment type="caution">
    <text evidence="6">The sequence shown here is derived from an EMBL/GenBank/DDBJ whole genome shotgun (WGS) entry which is preliminary data.</text>
</comment>
<dbReference type="InterPro" id="IPR050950">
    <property type="entry name" value="HTH-type_LysR_regulators"/>
</dbReference>
<dbReference type="FunFam" id="1.10.10.10:FF:000001">
    <property type="entry name" value="LysR family transcriptional regulator"/>
    <property type="match status" value="1"/>
</dbReference>
<name>A0A6I3WAM1_9PSED</name>
<evidence type="ECO:0000259" key="5">
    <source>
        <dbReference type="PROSITE" id="PS50931"/>
    </source>
</evidence>
<sequence length="309" mass="34114">MDLRQLRYFIALNEHRSFVRAADAMGITQPAFSRSIQGLEQEFGCVLVDRGNKDLRPTPEGQVVLQHALTLVQGAALLNSEVTRMTKLDAGELRFGCGPAPAVKLVPDAVARFINAHPKIRTHFQVDNWETLSRSLSREEIEFFIADIRQFEADPNFQTQALTPKRGVFFCRPGHPLLAKDSLSTNDMFDYPLATPLISQGIRKLLANLSGRMDFSPNIQTEHFPALVKIVLQSNAIGVGTEEAFSEDIAKGELVLLHWRNLPQNMETMSARCGIVSRTGFRLSPAAKAMIETLVAVDGCSPVVACNGL</sequence>
<gene>
    <name evidence="6" type="ORF">GNF76_23375</name>
</gene>
<evidence type="ECO:0000256" key="3">
    <source>
        <dbReference type="ARBA" id="ARBA00023125"/>
    </source>
</evidence>
<proteinExistence type="inferred from homology"/>
<dbReference type="PANTHER" id="PTHR30419:SF30">
    <property type="entry name" value="LYSR FAMILY TRANSCRIPTIONAL REGULATOR"/>
    <property type="match status" value="1"/>
</dbReference>
<evidence type="ECO:0000256" key="1">
    <source>
        <dbReference type="ARBA" id="ARBA00009437"/>
    </source>
</evidence>
<keyword evidence="3" id="KW-0238">DNA-binding</keyword>
<dbReference type="GO" id="GO:0003677">
    <property type="term" value="F:DNA binding"/>
    <property type="evidence" value="ECO:0007669"/>
    <property type="project" value="UniProtKB-KW"/>
</dbReference>
<evidence type="ECO:0000313" key="6">
    <source>
        <dbReference type="EMBL" id="MUF07297.1"/>
    </source>
</evidence>
<accession>A0A6I3WAM1</accession>
<dbReference type="EMBL" id="WNNK01000023">
    <property type="protein sequence ID" value="MUF07297.1"/>
    <property type="molecule type" value="Genomic_DNA"/>
</dbReference>
<dbReference type="Gene3D" id="3.40.190.290">
    <property type="match status" value="1"/>
</dbReference>
<keyword evidence="4" id="KW-0804">Transcription</keyword>
<dbReference type="Pfam" id="PF03466">
    <property type="entry name" value="LysR_substrate"/>
    <property type="match status" value="1"/>
</dbReference>
<dbReference type="AlphaFoldDB" id="A0A6I3WAM1"/>
<keyword evidence="7" id="KW-1185">Reference proteome</keyword>
<dbReference type="OrthoDB" id="8673707at2"/>
<comment type="similarity">
    <text evidence="1">Belongs to the LysR transcriptional regulatory family.</text>
</comment>
<dbReference type="GO" id="GO:0005829">
    <property type="term" value="C:cytosol"/>
    <property type="evidence" value="ECO:0007669"/>
    <property type="project" value="TreeGrafter"/>
</dbReference>
<protein>
    <submittedName>
        <fullName evidence="6">LysR family transcriptional regulator</fullName>
    </submittedName>
</protein>
<dbReference type="SUPFAM" id="SSF46785">
    <property type="entry name" value="Winged helix' DNA-binding domain"/>
    <property type="match status" value="1"/>
</dbReference>
<dbReference type="InterPro" id="IPR036390">
    <property type="entry name" value="WH_DNA-bd_sf"/>
</dbReference>